<keyword evidence="6" id="KW-0808">Transferase</keyword>
<dbReference type="InterPro" id="IPR050351">
    <property type="entry name" value="BphY/WalK/GraS-like"/>
</dbReference>
<dbReference type="SMART" id="SM00065">
    <property type="entry name" value="GAF"/>
    <property type="match status" value="1"/>
</dbReference>
<dbReference type="PANTHER" id="PTHR42878:SF15">
    <property type="entry name" value="BACTERIOPHYTOCHROME"/>
    <property type="match status" value="1"/>
</dbReference>
<dbReference type="Gene3D" id="1.10.287.130">
    <property type="match status" value="1"/>
</dbReference>
<dbReference type="InterPro" id="IPR016132">
    <property type="entry name" value="Phyto_chromo_attachment"/>
</dbReference>
<dbReference type="InterPro" id="IPR005467">
    <property type="entry name" value="His_kinase_dom"/>
</dbReference>
<dbReference type="InterPro" id="IPR029016">
    <property type="entry name" value="GAF-like_dom_sf"/>
</dbReference>
<name>A0ABQ6Q6S7_9GAMM</name>
<evidence type="ECO:0000313" key="13">
    <source>
        <dbReference type="EMBL" id="GMR25900.1"/>
    </source>
</evidence>
<evidence type="ECO:0000256" key="5">
    <source>
        <dbReference type="ARBA" id="ARBA00022606"/>
    </source>
</evidence>
<dbReference type="InterPro" id="IPR013654">
    <property type="entry name" value="PAS_2"/>
</dbReference>
<keyword evidence="9" id="KW-0675">Receptor</keyword>
<evidence type="ECO:0000259" key="12">
    <source>
        <dbReference type="PROSITE" id="PS50109"/>
    </source>
</evidence>
<keyword evidence="7" id="KW-0418">Kinase</keyword>
<dbReference type="Gene3D" id="3.30.450.40">
    <property type="match status" value="1"/>
</dbReference>
<dbReference type="PANTHER" id="PTHR42878">
    <property type="entry name" value="TWO-COMPONENT HISTIDINE KINASE"/>
    <property type="match status" value="1"/>
</dbReference>
<evidence type="ECO:0000313" key="14">
    <source>
        <dbReference type="Proteomes" id="UP001306668"/>
    </source>
</evidence>
<dbReference type="InterPro" id="IPR003661">
    <property type="entry name" value="HisK_dim/P_dom"/>
</dbReference>
<dbReference type="SUPFAM" id="SSF55781">
    <property type="entry name" value="GAF domain-like"/>
    <property type="match status" value="2"/>
</dbReference>
<dbReference type="Gene3D" id="3.30.450.20">
    <property type="entry name" value="PAS domain"/>
    <property type="match status" value="1"/>
</dbReference>
<dbReference type="PROSITE" id="PS50046">
    <property type="entry name" value="PHYTOCHROME_2"/>
    <property type="match status" value="1"/>
</dbReference>
<feature type="domain" description="Histidine kinase" evidence="12">
    <location>
        <begin position="528"/>
        <end position="742"/>
    </location>
</feature>
<keyword evidence="5" id="KW-0716">Sensory transduction</keyword>
<dbReference type="InterPro" id="IPR003018">
    <property type="entry name" value="GAF"/>
</dbReference>
<dbReference type="InterPro" id="IPR035965">
    <property type="entry name" value="PAS-like_dom_sf"/>
</dbReference>
<evidence type="ECO:0000256" key="7">
    <source>
        <dbReference type="ARBA" id="ARBA00022777"/>
    </source>
</evidence>
<dbReference type="GO" id="GO:0005524">
    <property type="term" value="F:ATP binding"/>
    <property type="evidence" value="ECO:0007669"/>
    <property type="project" value="UniProtKB-KW"/>
</dbReference>
<dbReference type="InterPro" id="IPR013515">
    <property type="entry name" value="Phytochrome_cen-reg"/>
</dbReference>
<comment type="catalytic activity">
    <reaction evidence="1">
        <text>ATP + protein L-histidine = ADP + protein N-phospho-L-histidine.</text>
        <dbReference type="EC" id="2.7.13.3"/>
    </reaction>
</comment>
<feature type="domain" description="Phytochrome chromophore attachment site" evidence="11">
    <location>
        <begin position="147"/>
        <end position="305"/>
    </location>
</feature>
<gene>
    <name evidence="13" type="ORF">STENOSP10_01190</name>
</gene>
<dbReference type="EC" id="2.7.13.3" evidence="3"/>
<dbReference type="RefSeq" id="WP_227854238.1">
    <property type="nucleotide sequence ID" value="NZ_BTRJ01000001.1"/>
</dbReference>
<dbReference type="Pfam" id="PF00512">
    <property type="entry name" value="HisKA"/>
    <property type="match status" value="1"/>
</dbReference>
<evidence type="ECO:0000256" key="2">
    <source>
        <dbReference type="ARBA" id="ARBA00006402"/>
    </source>
</evidence>
<keyword evidence="8" id="KW-0157">Chromophore</keyword>
<dbReference type="Pfam" id="PF00360">
    <property type="entry name" value="PHY"/>
    <property type="match status" value="1"/>
</dbReference>
<dbReference type="SUPFAM" id="SSF55874">
    <property type="entry name" value="ATPase domain of HSP90 chaperone/DNA topoisomerase II/histidine kinase"/>
    <property type="match status" value="1"/>
</dbReference>
<dbReference type="SUPFAM" id="SSF55785">
    <property type="entry name" value="PYP-like sensor domain (PAS domain)"/>
    <property type="match status" value="1"/>
</dbReference>
<dbReference type="Gene3D" id="3.30.450.270">
    <property type="match status" value="1"/>
</dbReference>
<evidence type="ECO:0000256" key="4">
    <source>
        <dbReference type="ARBA" id="ARBA00022543"/>
    </source>
</evidence>
<dbReference type="SMART" id="SM00387">
    <property type="entry name" value="HATPase_c"/>
    <property type="match status" value="1"/>
</dbReference>
<evidence type="ECO:0000256" key="10">
    <source>
        <dbReference type="SAM" id="MobiDB-lite"/>
    </source>
</evidence>
<keyword evidence="13" id="KW-0067">ATP-binding</keyword>
<evidence type="ECO:0000256" key="3">
    <source>
        <dbReference type="ARBA" id="ARBA00012438"/>
    </source>
</evidence>
<dbReference type="CDD" id="cd00082">
    <property type="entry name" value="HisKA"/>
    <property type="match status" value="1"/>
</dbReference>
<dbReference type="EMBL" id="BTRJ01000001">
    <property type="protein sequence ID" value="GMR25900.1"/>
    <property type="molecule type" value="Genomic_DNA"/>
</dbReference>
<evidence type="ECO:0000256" key="9">
    <source>
        <dbReference type="ARBA" id="ARBA00023170"/>
    </source>
</evidence>
<proteinExistence type="inferred from homology"/>
<keyword evidence="13" id="KW-0547">Nucleotide-binding</keyword>
<dbReference type="InterPro" id="IPR003594">
    <property type="entry name" value="HATPase_dom"/>
</dbReference>
<dbReference type="InterPro" id="IPR001294">
    <property type="entry name" value="Phytochrome"/>
</dbReference>
<keyword evidence="14" id="KW-1185">Reference proteome</keyword>
<dbReference type="Gene3D" id="3.30.565.10">
    <property type="entry name" value="Histidine kinase-like ATPase, C-terminal domain"/>
    <property type="match status" value="1"/>
</dbReference>
<dbReference type="Proteomes" id="UP001306668">
    <property type="component" value="Unassembled WGS sequence"/>
</dbReference>
<evidence type="ECO:0000256" key="1">
    <source>
        <dbReference type="ARBA" id="ARBA00000085"/>
    </source>
</evidence>
<dbReference type="Pfam" id="PF08446">
    <property type="entry name" value="PAS_2"/>
    <property type="match status" value="1"/>
</dbReference>
<dbReference type="InterPro" id="IPR036097">
    <property type="entry name" value="HisK_dim/P_sf"/>
</dbReference>
<reference evidence="14" key="1">
    <citation type="submission" date="2023-07" db="EMBL/GenBank/DDBJ databases">
        <title>Genome sequence of Stenotrophomonas sp. Alg010 isolated from Sargassum waste.</title>
        <authorList>
            <person name="Mohapatra"/>
            <person name="B.R."/>
        </authorList>
    </citation>
    <scope>NUCLEOTIDE SEQUENCE [LARGE SCALE GENOMIC DNA]</scope>
    <source>
        <strain evidence="14">Alg010</strain>
    </source>
</reference>
<comment type="similarity">
    <text evidence="2">In the N-terminal section; belongs to the phytochrome family.</text>
</comment>
<keyword evidence="4" id="KW-0600">Photoreceptor protein</keyword>
<dbReference type="SUPFAM" id="SSF47384">
    <property type="entry name" value="Homodimeric domain of signal transducing histidine kinase"/>
    <property type="match status" value="1"/>
</dbReference>
<evidence type="ECO:0000259" key="11">
    <source>
        <dbReference type="PROSITE" id="PS50046"/>
    </source>
</evidence>
<comment type="caution">
    <text evidence="13">The sequence shown here is derived from an EMBL/GenBank/DDBJ whole genome shotgun (WGS) entry which is preliminary data.</text>
</comment>
<dbReference type="Pfam" id="PF01590">
    <property type="entry name" value="GAF"/>
    <property type="match status" value="1"/>
</dbReference>
<dbReference type="PRINTS" id="PR01033">
    <property type="entry name" value="PHYTOCHROME"/>
</dbReference>
<evidence type="ECO:0000256" key="6">
    <source>
        <dbReference type="ARBA" id="ARBA00022679"/>
    </source>
</evidence>
<evidence type="ECO:0000256" key="8">
    <source>
        <dbReference type="ARBA" id="ARBA00022991"/>
    </source>
</evidence>
<sequence>MTPPTESAHDTALSRCAREPIHTPGAIQPYGVLLVVEPQSLQVRERAISHPGLLKQFGEPLMRHVSEVLGGVLAPFQGVLQQATVGSSAHVGAVHLDGHGRHQLLVHRSATDLLVELEAPVPGQPGSLEELYPAIRELMTGIESAATVEDLCRLAAAHMRRLTGFDRTLVYQFDAGWNGIVVAEDGNGLLPSYLDLRFPESDIPAQARELYRRNRVRLIADNNYTPTPLMRAEDHREAPPTDLSLAVLRSVSPVHLQYMRNMGTGASMSVSLVHEGRLWGLVSCHTVQPRRLPYHVRTACEFMGQILSLQIALKERALAIEERVARRSILVKLLGRMAGDEEFMAALRQDEGSLLSLTGAAGAAIVHKGDCMRVGECPPASDVLALTDWLATRQAGQETYCTDHLAADWSPAAHLADVASGLLAVSISQLHDSYLMWFRPEVVRTVRWGGDPRKTAAPGVALSPRSSFDAWKETVRQRSLPWTDADCDAAHEMRTAIVDIVLRKAEEMAELNEQLLRSNKELEAFSYSVSHDLRAPFRHIVGYSELLGSSAGDRLNETERRFLDTIVDSAKSAGTLVDDLLSFSQMGRSTLGRVRLDMAALAEDVRRSLALDYAGRDVQWTLAPLPEVEADPTMLRLVWQNLLANAIKFTREREHAMIEIGHDRSDDEDHFFVRDNGCGFDMRYVDKLFGVFQRLHHVEEFEGTGIGLANVRRIIGRHGGRTWAEGEPGKGATIHFTLPRSTGEHP</sequence>
<feature type="region of interest" description="Disordered" evidence="10">
    <location>
        <begin position="726"/>
        <end position="746"/>
    </location>
</feature>
<accession>A0ABQ6Q6S7</accession>
<organism evidence="13 14">
    <name type="scientific">Stenotrophomonas sepilia</name>
    <dbReference type="NCBI Taxonomy" id="2860290"/>
    <lineage>
        <taxon>Bacteria</taxon>
        <taxon>Pseudomonadati</taxon>
        <taxon>Pseudomonadota</taxon>
        <taxon>Gammaproteobacteria</taxon>
        <taxon>Lysobacterales</taxon>
        <taxon>Lysobacteraceae</taxon>
        <taxon>Stenotrophomonas</taxon>
        <taxon>Stenotrophomonas maltophilia group</taxon>
    </lineage>
</organism>
<dbReference type="PROSITE" id="PS50109">
    <property type="entry name" value="HIS_KIN"/>
    <property type="match status" value="1"/>
</dbReference>
<dbReference type="InterPro" id="IPR036890">
    <property type="entry name" value="HATPase_C_sf"/>
</dbReference>
<dbReference type="InterPro" id="IPR043150">
    <property type="entry name" value="Phytochrome_PHY_sf"/>
</dbReference>
<protein>
    <recommendedName>
        <fullName evidence="3">histidine kinase</fullName>
        <ecNumber evidence="3">2.7.13.3</ecNumber>
    </recommendedName>
</protein>
<dbReference type="SMART" id="SM00388">
    <property type="entry name" value="HisKA"/>
    <property type="match status" value="1"/>
</dbReference>
<dbReference type="Pfam" id="PF02518">
    <property type="entry name" value="HATPase_c"/>
    <property type="match status" value="1"/>
</dbReference>